<evidence type="ECO:0000313" key="1">
    <source>
        <dbReference type="EMBL" id="KAL2811543.1"/>
    </source>
</evidence>
<organism evidence="1 2">
    <name type="scientific">Aspergillus cavernicola</name>
    <dbReference type="NCBI Taxonomy" id="176166"/>
    <lineage>
        <taxon>Eukaryota</taxon>
        <taxon>Fungi</taxon>
        <taxon>Dikarya</taxon>
        <taxon>Ascomycota</taxon>
        <taxon>Pezizomycotina</taxon>
        <taxon>Eurotiomycetes</taxon>
        <taxon>Eurotiomycetidae</taxon>
        <taxon>Eurotiales</taxon>
        <taxon>Aspergillaceae</taxon>
        <taxon>Aspergillus</taxon>
        <taxon>Aspergillus subgen. Nidulantes</taxon>
    </lineage>
</organism>
<gene>
    <name evidence="1" type="ORF">BDW59DRAFT_155528</name>
</gene>
<sequence>MQRMSCIEKEFCFPQFPFHNLLGSRVLGGLPRALSWRNVLSVDRVPAGIGA</sequence>
<keyword evidence="2" id="KW-1185">Reference proteome</keyword>
<reference evidence="1 2" key="1">
    <citation type="submission" date="2024-07" db="EMBL/GenBank/DDBJ databases">
        <title>Section-level genome sequencing and comparative genomics of Aspergillus sections Usti and Cavernicolus.</title>
        <authorList>
            <consortium name="Lawrence Berkeley National Laboratory"/>
            <person name="Nybo J.L."/>
            <person name="Vesth T.C."/>
            <person name="Theobald S."/>
            <person name="Frisvad J.C."/>
            <person name="Larsen T.O."/>
            <person name="Kjaerboelling I."/>
            <person name="Rothschild-Mancinelli K."/>
            <person name="Lyhne E.K."/>
            <person name="Kogle M.E."/>
            <person name="Barry K."/>
            <person name="Clum A."/>
            <person name="Na H."/>
            <person name="Ledsgaard L."/>
            <person name="Lin J."/>
            <person name="Lipzen A."/>
            <person name="Kuo A."/>
            <person name="Riley R."/>
            <person name="Mondo S."/>
            <person name="LaButti K."/>
            <person name="Haridas S."/>
            <person name="Pangalinan J."/>
            <person name="Salamov A.A."/>
            <person name="Simmons B.A."/>
            <person name="Magnuson J.K."/>
            <person name="Chen J."/>
            <person name="Drula E."/>
            <person name="Henrissat B."/>
            <person name="Wiebenga A."/>
            <person name="Lubbers R.J."/>
            <person name="Gomes A.C."/>
            <person name="Makela M.R."/>
            <person name="Stajich J."/>
            <person name="Grigoriev I.V."/>
            <person name="Mortensen U.H."/>
            <person name="De vries R.P."/>
            <person name="Baker S.E."/>
            <person name="Andersen M.R."/>
        </authorList>
    </citation>
    <scope>NUCLEOTIDE SEQUENCE [LARGE SCALE GENOMIC DNA]</scope>
    <source>
        <strain evidence="1 2">CBS 600.67</strain>
    </source>
</reference>
<comment type="caution">
    <text evidence="1">The sequence shown here is derived from an EMBL/GenBank/DDBJ whole genome shotgun (WGS) entry which is preliminary data.</text>
</comment>
<evidence type="ECO:0000313" key="2">
    <source>
        <dbReference type="Proteomes" id="UP001610335"/>
    </source>
</evidence>
<protein>
    <submittedName>
        <fullName evidence="1">Uncharacterized protein</fullName>
    </submittedName>
</protein>
<accession>A0ABR4H9W5</accession>
<name>A0ABR4H9W5_9EURO</name>
<proteinExistence type="predicted"/>
<dbReference type="EMBL" id="JBFXLS010000242">
    <property type="protein sequence ID" value="KAL2811543.1"/>
    <property type="molecule type" value="Genomic_DNA"/>
</dbReference>
<dbReference type="Proteomes" id="UP001610335">
    <property type="component" value="Unassembled WGS sequence"/>
</dbReference>